<feature type="transmembrane region" description="Helical" evidence="6">
    <location>
        <begin position="339"/>
        <end position="359"/>
    </location>
</feature>
<dbReference type="OrthoDB" id="28186at2759"/>
<keyword evidence="3 6" id="KW-1133">Transmembrane helix</keyword>
<feature type="region of interest" description="Disordered" evidence="5">
    <location>
        <begin position="453"/>
        <end position="479"/>
    </location>
</feature>
<evidence type="ECO:0000259" key="7">
    <source>
        <dbReference type="Pfam" id="PF06664"/>
    </source>
</evidence>
<evidence type="ECO:0000256" key="1">
    <source>
        <dbReference type="ARBA" id="ARBA00004141"/>
    </source>
</evidence>
<evidence type="ECO:0000256" key="4">
    <source>
        <dbReference type="ARBA" id="ARBA00023136"/>
    </source>
</evidence>
<dbReference type="EMBL" id="MLAK01001417">
    <property type="protein sequence ID" value="OHS93258.1"/>
    <property type="molecule type" value="Genomic_DNA"/>
</dbReference>
<dbReference type="VEuPathDB" id="TrichDB:TRFO_40432"/>
<feature type="transmembrane region" description="Helical" evidence="6">
    <location>
        <begin position="234"/>
        <end position="254"/>
    </location>
</feature>
<keyword evidence="9" id="KW-1185">Reference proteome</keyword>
<dbReference type="InterPro" id="IPR040416">
    <property type="entry name" value="TMEM181"/>
</dbReference>
<keyword evidence="4 6" id="KW-0472">Membrane</keyword>
<evidence type="ECO:0000256" key="2">
    <source>
        <dbReference type="ARBA" id="ARBA00022692"/>
    </source>
</evidence>
<evidence type="ECO:0000256" key="5">
    <source>
        <dbReference type="SAM" id="MobiDB-lite"/>
    </source>
</evidence>
<gene>
    <name evidence="8" type="ORF">TRFO_40432</name>
</gene>
<feature type="transmembrane region" description="Helical" evidence="6">
    <location>
        <begin position="40"/>
        <end position="64"/>
    </location>
</feature>
<evidence type="ECO:0000313" key="8">
    <source>
        <dbReference type="EMBL" id="OHS93258.1"/>
    </source>
</evidence>
<evidence type="ECO:0000313" key="9">
    <source>
        <dbReference type="Proteomes" id="UP000179807"/>
    </source>
</evidence>
<evidence type="ECO:0000256" key="6">
    <source>
        <dbReference type="SAM" id="Phobius"/>
    </source>
</evidence>
<dbReference type="InterPro" id="IPR047843">
    <property type="entry name" value="WLS-like_TM"/>
</dbReference>
<accession>A0A1J4J1G5</accession>
<dbReference type="Pfam" id="PF06664">
    <property type="entry name" value="WLS-like_TM"/>
    <property type="match status" value="1"/>
</dbReference>
<dbReference type="GeneID" id="94847907"/>
<feature type="compositionally biased region" description="Acidic residues" evidence="5">
    <location>
        <begin position="460"/>
        <end position="479"/>
    </location>
</feature>
<proteinExistence type="predicted"/>
<sequence length="479" mass="55027">MHDEFGQHDSSDGMQEIQSEETFIKETQMWIDSATLTENIISLVGFAAIIILTISTGVVGTPAINFQKSPRNFKAGSNIQKFSFDAAPISAYNRFISFDITLVKKDINAKVSVPISFSYQVECSSHDKTFNKTVKSFNGLVTAPSGQNTSLPFHLFKDPVIDYQSIELSITMDNSNLNDFSGIQIITKLGTHDHTTFQAYFRFVYSIFEISSMFMLVKRMRKDGRTYLHKEQRMIIPILVCAFLSNNPFYLLQAYRPSHFFFFIEAISSTLFEGSLWITVLNVFDVMRLKNVKLDMNFYLPKLVYCGLIAFAHFIHHMYRAIGTFSDPPILSDSTGYNLMLFENLLLAGFVAWSLYIFVQSVLTMDLTERYKFVMYSASNLALVFLVAFVLIFARTFNLYEDSAAIWVSTFVVENVYVLMMIYYHWPYESQHDQTYVEGEQPSGYKQEQIAEIADPALINDDDIDDDDEEEEDEEEEEE</sequence>
<keyword evidence="2 6" id="KW-0812">Transmembrane</keyword>
<feature type="transmembrane region" description="Helical" evidence="6">
    <location>
        <begin position="296"/>
        <end position="319"/>
    </location>
</feature>
<dbReference type="Proteomes" id="UP000179807">
    <property type="component" value="Unassembled WGS sequence"/>
</dbReference>
<organism evidence="8 9">
    <name type="scientific">Tritrichomonas foetus</name>
    <dbReference type="NCBI Taxonomy" id="1144522"/>
    <lineage>
        <taxon>Eukaryota</taxon>
        <taxon>Metamonada</taxon>
        <taxon>Parabasalia</taxon>
        <taxon>Tritrichomonadida</taxon>
        <taxon>Tritrichomonadidae</taxon>
        <taxon>Tritrichomonas</taxon>
    </lineage>
</organism>
<feature type="transmembrane region" description="Helical" evidence="6">
    <location>
        <begin position="406"/>
        <end position="426"/>
    </location>
</feature>
<reference evidence="8" key="1">
    <citation type="submission" date="2016-10" db="EMBL/GenBank/DDBJ databases">
        <authorList>
            <person name="Benchimol M."/>
            <person name="Almeida L.G."/>
            <person name="Vasconcelos A.T."/>
            <person name="Perreira-Neves A."/>
            <person name="Rosa I.A."/>
            <person name="Tasca T."/>
            <person name="Bogo M.R."/>
            <person name="de Souza W."/>
        </authorList>
    </citation>
    <scope>NUCLEOTIDE SEQUENCE [LARGE SCALE GENOMIC DNA]</scope>
    <source>
        <strain evidence="8">K</strain>
    </source>
</reference>
<name>A0A1J4J1G5_9EUKA</name>
<comment type="subcellular location">
    <subcellularLocation>
        <location evidence="1">Membrane</location>
        <topology evidence="1">Multi-pass membrane protein</topology>
    </subcellularLocation>
</comment>
<protein>
    <recommendedName>
        <fullName evidence="7">Wntless-like transmembrane domain-containing protein</fullName>
    </recommendedName>
</protein>
<dbReference type="PANTHER" id="PTHR31918">
    <property type="entry name" value="TRANSMEMBRANE PROTEIN 181"/>
    <property type="match status" value="1"/>
</dbReference>
<evidence type="ECO:0000256" key="3">
    <source>
        <dbReference type="ARBA" id="ARBA00022989"/>
    </source>
</evidence>
<dbReference type="AlphaFoldDB" id="A0A1J4J1G5"/>
<feature type="transmembrane region" description="Helical" evidence="6">
    <location>
        <begin position="260"/>
        <end position="284"/>
    </location>
</feature>
<comment type="caution">
    <text evidence="8">The sequence shown here is derived from an EMBL/GenBank/DDBJ whole genome shotgun (WGS) entry which is preliminary data.</text>
</comment>
<feature type="transmembrane region" description="Helical" evidence="6">
    <location>
        <begin position="371"/>
        <end position="394"/>
    </location>
</feature>
<feature type="domain" description="Wntless-like transmembrane" evidence="7">
    <location>
        <begin position="192"/>
        <end position="428"/>
    </location>
</feature>
<dbReference type="GO" id="GO:0015643">
    <property type="term" value="F:toxic substance binding"/>
    <property type="evidence" value="ECO:0007669"/>
    <property type="project" value="InterPro"/>
</dbReference>
<dbReference type="RefSeq" id="XP_068346395.1">
    <property type="nucleotide sequence ID" value="XM_068513203.1"/>
</dbReference>
<dbReference type="GO" id="GO:0016020">
    <property type="term" value="C:membrane"/>
    <property type="evidence" value="ECO:0007669"/>
    <property type="project" value="UniProtKB-SubCell"/>
</dbReference>
<dbReference type="PANTHER" id="PTHR31918:SF1">
    <property type="entry name" value="TRANSMEMBRANE PROTEIN 181"/>
    <property type="match status" value="1"/>
</dbReference>